<evidence type="ECO:0000313" key="4">
    <source>
        <dbReference type="Proteomes" id="UP001519349"/>
    </source>
</evidence>
<accession>A0ABS5AX03</accession>
<comment type="caution">
    <text evidence="3">The sequence shown here is derived from an EMBL/GenBank/DDBJ whole genome shotgun (WGS) entry which is preliminary data.</text>
</comment>
<reference evidence="3 4" key="1">
    <citation type="submission" date="2018-05" db="EMBL/GenBank/DDBJ databases">
        <title>Draft genome sequence of Streptococcus panodentis CCUG 70867T.</title>
        <authorList>
            <person name="Salva-Serra F."/>
            <person name="Mendez V."/>
            <person name="Jaen-Luchoro D."/>
            <person name="Gonzales-Siles L."/>
            <person name="Karlsson R."/>
            <person name="Engstrom-Jakobsson H."/>
            <person name="Busquets A."/>
            <person name="Gomila M."/>
            <person name="Pineiro-Iglesias B."/>
            <person name="Bennasar-Figueras A."/>
            <person name="Seeger M."/>
            <person name="Moore E."/>
        </authorList>
    </citation>
    <scope>NUCLEOTIDE SEQUENCE [LARGE SCALE GENOMIC DNA]</scope>
    <source>
        <strain evidence="3 4">CCUG 70867</strain>
    </source>
</reference>
<dbReference type="InterPro" id="IPR051331">
    <property type="entry name" value="Chorismate_mutase-related"/>
</dbReference>
<organism evidence="3 4">
    <name type="scientific">Streptococcus panodentis</name>
    <dbReference type="NCBI Taxonomy" id="1581472"/>
    <lineage>
        <taxon>Bacteria</taxon>
        <taxon>Bacillati</taxon>
        <taxon>Bacillota</taxon>
        <taxon>Bacilli</taxon>
        <taxon>Lactobacillales</taxon>
        <taxon>Streptococcaceae</taxon>
        <taxon>Streptococcus</taxon>
    </lineage>
</organism>
<dbReference type="PANTHER" id="PTHR38041">
    <property type="entry name" value="CHORISMATE MUTASE"/>
    <property type="match status" value="1"/>
</dbReference>
<evidence type="ECO:0000313" key="3">
    <source>
        <dbReference type="EMBL" id="MBP2621103.1"/>
    </source>
</evidence>
<dbReference type="Pfam" id="PF01817">
    <property type="entry name" value="CM_2"/>
    <property type="match status" value="1"/>
</dbReference>
<keyword evidence="1" id="KW-0413">Isomerase</keyword>
<dbReference type="PANTHER" id="PTHR38041:SF1">
    <property type="entry name" value="CHORISMATE MUTASE"/>
    <property type="match status" value="1"/>
</dbReference>
<protein>
    <submittedName>
        <fullName evidence="3">Chorismate mutase</fullName>
    </submittedName>
</protein>
<gene>
    <name evidence="3" type="ORF">DHL47_07200</name>
</gene>
<sequence length="95" mass="10603">MKLEEIRQEIDQVDDALVALLEKRMNLVGQVVAVKKSTGKAVLDTKREAVIFAKAADKVVNKAYQDTIVATFSDILKRSRAYQDKHLGAETKNSQ</sequence>
<dbReference type="Gene3D" id="1.20.59.10">
    <property type="entry name" value="Chorismate mutase"/>
    <property type="match status" value="1"/>
</dbReference>
<dbReference type="InterPro" id="IPR036263">
    <property type="entry name" value="Chorismate_II_sf"/>
</dbReference>
<dbReference type="InterPro" id="IPR002701">
    <property type="entry name" value="CM_II_prokaryot"/>
</dbReference>
<proteinExistence type="predicted"/>
<feature type="domain" description="Chorismate mutase" evidence="2">
    <location>
        <begin position="1"/>
        <end position="87"/>
    </location>
</feature>
<evidence type="ECO:0000256" key="1">
    <source>
        <dbReference type="ARBA" id="ARBA00023235"/>
    </source>
</evidence>
<name>A0ABS5AX03_9STRE</name>
<evidence type="ECO:0000259" key="2">
    <source>
        <dbReference type="PROSITE" id="PS51168"/>
    </source>
</evidence>
<dbReference type="SUPFAM" id="SSF48600">
    <property type="entry name" value="Chorismate mutase II"/>
    <property type="match status" value="1"/>
</dbReference>
<dbReference type="RefSeq" id="WP_128837408.1">
    <property type="nucleotide sequence ID" value="NZ_QFAY01000012.1"/>
</dbReference>
<keyword evidence="4" id="KW-1185">Reference proteome</keyword>
<dbReference type="PROSITE" id="PS51168">
    <property type="entry name" value="CHORISMATE_MUT_2"/>
    <property type="match status" value="1"/>
</dbReference>
<dbReference type="Proteomes" id="UP001519349">
    <property type="component" value="Unassembled WGS sequence"/>
</dbReference>
<dbReference type="SMART" id="SM00830">
    <property type="entry name" value="CM_2"/>
    <property type="match status" value="1"/>
</dbReference>
<dbReference type="EMBL" id="QFAY01000012">
    <property type="protein sequence ID" value="MBP2621103.1"/>
    <property type="molecule type" value="Genomic_DNA"/>
</dbReference>
<dbReference type="InterPro" id="IPR036979">
    <property type="entry name" value="CM_dom_sf"/>
</dbReference>
<dbReference type="InterPro" id="IPR011279">
    <property type="entry name" value="Chorismate_mutase_GmP"/>
</dbReference>
<dbReference type="NCBIfam" id="TIGR01805">
    <property type="entry name" value="CM_mono_grmpos"/>
    <property type="match status" value="1"/>
</dbReference>